<evidence type="ECO:0000313" key="17">
    <source>
        <dbReference type="Proteomes" id="UP001175271"/>
    </source>
</evidence>
<evidence type="ECO:0000256" key="6">
    <source>
        <dbReference type="ARBA" id="ARBA00019998"/>
    </source>
</evidence>
<feature type="domain" description="ECSIT C-terminal" evidence="15">
    <location>
        <begin position="631"/>
        <end position="754"/>
    </location>
</feature>
<keyword evidence="12" id="KW-0496">Mitochondrion</keyword>
<evidence type="ECO:0000256" key="2">
    <source>
        <dbReference type="ARBA" id="ARBA00004173"/>
    </source>
</evidence>
<dbReference type="InterPro" id="IPR010418">
    <property type="entry name" value="ECSIT"/>
</dbReference>
<dbReference type="CDD" id="cd00173">
    <property type="entry name" value="SH2"/>
    <property type="match status" value="1"/>
</dbReference>
<accession>A0AA39HJ94</accession>
<evidence type="ECO:0000256" key="13">
    <source>
        <dbReference type="ARBA" id="ARBA00023242"/>
    </source>
</evidence>
<dbReference type="Pfam" id="PF03931">
    <property type="entry name" value="Skp1_POZ"/>
    <property type="match status" value="1"/>
</dbReference>
<keyword evidence="11" id="KW-0809">Transit peptide</keyword>
<organism evidence="16 17">
    <name type="scientific">Steinernema hermaphroditum</name>
    <dbReference type="NCBI Taxonomy" id="289476"/>
    <lineage>
        <taxon>Eukaryota</taxon>
        <taxon>Metazoa</taxon>
        <taxon>Ecdysozoa</taxon>
        <taxon>Nematoda</taxon>
        <taxon>Chromadorea</taxon>
        <taxon>Rhabditida</taxon>
        <taxon>Tylenchina</taxon>
        <taxon>Panagrolaimomorpha</taxon>
        <taxon>Strongyloidoidea</taxon>
        <taxon>Steinernematidae</taxon>
        <taxon>Steinernema</taxon>
    </lineage>
</organism>
<evidence type="ECO:0000256" key="14">
    <source>
        <dbReference type="SAM" id="MobiDB-lite"/>
    </source>
</evidence>
<feature type="region of interest" description="Disordered" evidence="14">
    <location>
        <begin position="84"/>
        <end position="105"/>
    </location>
</feature>
<dbReference type="InterPro" id="IPR036860">
    <property type="entry name" value="SH2_dom_sf"/>
</dbReference>
<evidence type="ECO:0000256" key="4">
    <source>
        <dbReference type="ARBA" id="ARBA00007674"/>
    </source>
</evidence>
<dbReference type="PANTHER" id="PTHR13113:SF1">
    <property type="entry name" value="EVOLUTIONARILY CONSERVED SIGNALING INTERMEDIATE IN TOLL PATHWAY, MITOCHONDRIAL"/>
    <property type="match status" value="1"/>
</dbReference>
<dbReference type="InterPro" id="IPR011333">
    <property type="entry name" value="SKP1/BTB/POZ_sf"/>
</dbReference>
<evidence type="ECO:0000256" key="8">
    <source>
        <dbReference type="ARBA" id="ARBA00022490"/>
    </source>
</evidence>
<dbReference type="GO" id="GO:0045087">
    <property type="term" value="P:innate immune response"/>
    <property type="evidence" value="ECO:0007669"/>
    <property type="project" value="UniProtKB-KW"/>
</dbReference>
<dbReference type="SUPFAM" id="SSF55550">
    <property type="entry name" value="SH2 domain"/>
    <property type="match status" value="1"/>
</dbReference>
<comment type="subcellular location">
    <subcellularLocation>
        <location evidence="3">Cytoplasm</location>
    </subcellularLocation>
    <subcellularLocation>
        <location evidence="2">Mitochondrion</location>
    </subcellularLocation>
    <subcellularLocation>
        <location evidence="1">Nucleus</location>
    </subcellularLocation>
</comment>
<comment type="caution">
    <text evidence="16">The sequence shown here is derived from an EMBL/GenBank/DDBJ whole genome shotgun (WGS) entry which is preliminary data.</text>
</comment>
<dbReference type="GO" id="GO:0007178">
    <property type="term" value="P:cell surface receptor protein serine/threonine kinase signaling pathway"/>
    <property type="evidence" value="ECO:0007669"/>
    <property type="project" value="TreeGrafter"/>
</dbReference>
<protein>
    <recommendedName>
        <fullName evidence="7">Elongin-C</fullName>
    </recommendedName>
    <alternativeName>
        <fullName evidence="6">Evolutionarily conserved signaling intermediate in Toll pathway, mitochondrial</fullName>
    </alternativeName>
</protein>
<dbReference type="PANTHER" id="PTHR13113">
    <property type="entry name" value="ECSIT EVOLUTIONARILY CONSERVED SIGNALING INTERMEDIATE IN TOLL PATHWAYS"/>
    <property type="match status" value="1"/>
</dbReference>
<dbReference type="InterPro" id="IPR001232">
    <property type="entry name" value="SKP1-like"/>
</dbReference>
<evidence type="ECO:0000256" key="1">
    <source>
        <dbReference type="ARBA" id="ARBA00004123"/>
    </source>
</evidence>
<dbReference type="EMBL" id="JAUCMV010000004">
    <property type="protein sequence ID" value="KAK0406241.1"/>
    <property type="molecule type" value="Genomic_DNA"/>
</dbReference>
<evidence type="ECO:0000259" key="15">
    <source>
        <dbReference type="SMART" id="SM01284"/>
    </source>
</evidence>
<dbReference type="GO" id="GO:0005634">
    <property type="term" value="C:nucleus"/>
    <property type="evidence" value="ECO:0007669"/>
    <property type="project" value="UniProtKB-SubCell"/>
</dbReference>
<dbReference type="InterPro" id="IPR029342">
    <property type="entry name" value="ECIST_C"/>
</dbReference>
<comment type="similarity">
    <text evidence="4">Belongs to the ECSIT family.</text>
</comment>
<dbReference type="InterPro" id="IPR046448">
    <property type="entry name" value="ECSIT_N"/>
</dbReference>
<dbReference type="AlphaFoldDB" id="A0AA39HJ94"/>
<dbReference type="SMART" id="SM01284">
    <property type="entry name" value="ECSIT_Cterm"/>
    <property type="match status" value="1"/>
</dbReference>
<keyword evidence="17" id="KW-1185">Reference proteome</keyword>
<dbReference type="InterPro" id="IPR016073">
    <property type="entry name" value="Skp1_comp_POZ"/>
</dbReference>
<comment type="similarity">
    <text evidence="5">Belongs to the SKP1 family.</text>
</comment>
<keyword evidence="8" id="KW-0963">Cytoplasm</keyword>
<dbReference type="GO" id="GO:0005739">
    <property type="term" value="C:mitochondrion"/>
    <property type="evidence" value="ECO:0007669"/>
    <property type="project" value="UniProtKB-SubCell"/>
</dbReference>
<dbReference type="GO" id="GO:0006511">
    <property type="term" value="P:ubiquitin-dependent protein catabolic process"/>
    <property type="evidence" value="ECO:0007669"/>
    <property type="project" value="InterPro"/>
</dbReference>
<dbReference type="SMART" id="SM00512">
    <property type="entry name" value="Skp1"/>
    <property type="match status" value="1"/>
</dbReference>
<gene>
    <name evidence="16" type="ORF">QR680_018453</name>
</gene>
<proteinExistence type="inferred from homology"/>
<name>A0AA39HJ94_9BILA</name>
<dbReference type="Pfam" id="PF06239">
    <property type="entry name" value="ECSIT_N"/>
    <property type="match status" value="1"/>
</dbReference>
<keyword evidence="9" id="KW-0399">Innate immunity</keyword>
<evidence type="ECO:0000256" key="7">
    <source>
        <dbReference type="ARBA" id="ARBA00021347"/>
    </source>
</evidence>
<keyword evidence="13" id="KW-0539">Nucleus</keyword>
<dbReference type="SUPFAM" id="SSF54695">
    <property type="entry name" value="POZ domain"/>
    <property type="match status" value="1"/>
</dbReference>
<reference evidence="16" key="1">
    <citation type="submission" date="2023-06" db="EMBL/GenBank/DDBJ databases">
        <title>Genomic analysis of the entomopathogenic nematode Steinernema hermaphroditum.</title>
        <authorList>
            <person name="Schwarz E.M."/>
            <person name="Heppert J.K."/>
            <person name="Baniya A."/>
            <person name="Schwartz H.T."/>
            <person name="Tan C.-H."/>
            <person name="Antoshechkin I."/>
            <person name="Sternberg P.W."/>
            <person name="Goodrich-Blair H."/>
            <person name="Dillman A.R."/>
        </authorList>
    </citation>
    <scope>NUCLEOTIDE SEQUENCE</scope>
    <source>
        <strain evidence="16">PS9179</strain>
        <tissue evidence="16">Whole animal</tissue>
    </source>
</reference>
<sequence>MPTSAMENSEHFASVFSTCSQQQAALKAEERSSVTVFENVQPDEEIVGFTNEQIREWLYGGGSPFSKTITGPRLASRSRSISLGSKRMRNQMPSSKSDEEVGATSDEIKRSILGGKLPRVDPKQWKLTEKNTKFFIGSASRQEAEEELQTLGTASFLLYEEAPDVLVFLYFSQRRFFHRFPVRRCRIVRPRVEQTEWWSSRENFALFPRDALFEDLNDLIDFYAGAIADGKNKDTTVDPFQKACAEFEGLESCKIYKMIHGRCCGGRFHKNVLMPEVKSVRAPAEAKEQSKVTLISMDGVRIVVTEEEARVSKALALMLDDNEFKEGRTKEISLCVVRAEMLRMVVDYMKYVNKYSRFKNFELTEAEAFRVDPAKALELMEVADFLKITQGSPSSVMNPLKSVLSQGRLAVRTATQASRQFAAEREKRVRPDRLLHVDEQFSSVPKDERNRVTFHAAIDLFRHSSSQGRGHVEFINTALNYLKEYGLHKDLDTYKALLNVFPKGKMIPTNTFQKIFLHYPVQQNCCVKVLDLMEWHGVQPDKEVHDIVANAFGEWNFATKKIKRMLYWMPKLKHSNKYLDRRLVENKKVTAAEVAAVALKMMARDPGTNIDYINYAHSIDFDDKWIVSAQSPLQQSVLAKLEDSTRLYVDAPRTVYVMDQRVEYAVLSADGWMDAFEEFEDDDVEDTKRFESWKSPWQRDPLSTERNLHQQNDQTVLGLAVFEECTQDAAAAWINHLQKGSPRIGELDILFRLVSVNTSMRAV</sequence>
<evidence type="ECO:0000256" key="10">
    <source>
        <dbReference type="ARBA" id="ARBA00022859"/>
    </source>
</evidence>
<dbReference type="Pfam" id="PF14784">
    <property type="entry name" value="ECSIT_C"/>
    <property type="match status" value="1"/>
</dbReference>
<evidence type="ECO:0000256" key="9">
    <source>
        <dbReference type="ARBA" id="ARBA00022588"/>
    </source>
</evidence>
<keyword evidence="10" id="KW-0391">Immunity</keyword>
<evidence type="ECO:0000313" key="16">
    <source>
        <dbReference type="EMBL" id="KAK0406241.1"/>
    </source>
</evidence>
<dbReference type="Proteomes" id="UP001175271">
    <property type="component" value="Unassembled WGS sequence"/>
</dbReference>
<dbReference type="FunFam" id="3.30.710.10:FF:000035">
    <property type="entry name" value="Elongin C transcription elongation factor"/>
    <property type="match status" value="1"/>
</dbReference>
<evidence type="ECO:0000256" key="3">
    <source>
        <dbReference type="ARBA" id="ARBA00004496"/>
    </source>
</evidence>
<evidence type="ECO:0000256" key="11">
    <source>
        <dbReference type="ARBA" id="ARBA00022946"/>
    </source>
</evidence>
<dbReference type="Gene3D" id="3.30.710.10">
    <property type="entry name" value="Potassium Channel Kv1.1, Chain A"/>
    <property type="match status" value="1"/>
</dbReference>
<evidence type="ECO:0000256" key="5">
    <source>
        <dbReference type="ARBA" id="ARBA00009993"/>
    </source>
</evidence>
<evidence type="ECO:0000256" key="12">
    <source>
        <dbReference type="ARBA" id="ARBA00023128"/>
    </source>
</evidence>